<comment type="caution">
    <text evidence="5">The sequence shown here is derived from an EMBL/GenBank/DDBJ whole genome shotgun (WGS) entry which is preliminary data.</text>
</comment>
<evidence type="ECO:0000259" key="4">
    <source>
        <dbReference type="PROSITE" id="PS50932"/>
    </source>
</evidence>
<dbReference type="GO" id="GO:0003677">
    <property type="term" value="F:DNA binding"/>
    <property type="evidence" value="ECO:0007669"/>
    <property type="project" value="UniProtKB-KW"/>
</dbReference>
<dbReference type="InterPro" id="IPR046335">
    <property type="entry name" value="LacI/GalR-like_sensor"/>
</dbReference>
<dbReference type="PROSITE" id="PS50932">
    <property type="entry name" value="HTH_LACI_2"/>
    <property type="match status" value="1"/>
</dbReference>
<evidence type="ECO:0000256" key="1">
    <source>
        <dbReference type="ARBA" id="ARBA00023015"/>
    </source>
</evidence>
<feature type="domain" description="HTH lacI-type" evidence="4">
    <location>
        <begin position="1"/>
        <end position="55"/>
    </location>
</feature>
<dbReference type="CDD" id="cd06267">
    <property type="entry name" value="PBP1_LacI_sugar_binding-like"/>
    <property type="match status" value="1"/>
</dbReference>
<dbReference type="InterPro" id="IPR000843">
    <property type="entry name" value="HTH_LacI"/>
</dbReference>
<keyword evidence="1" id="KW-0805">Transcription regulation</keyword>
<keyword evidence="6" id="KW-1185">Reference proteome</keyword>
<evidence type="ECO:0000256" key="2">
    <source>
        <dbReference type="ARBA" id="ARBA00023125"/>
    </source>
</evidence>
<dbReference type="RefSeq" id="WP_101691322.1">
    <property type="nucleotide sequence ID" value="NZ_JACOPR010000008.1"/>
</dbReference>
<dbReference type="PANTHER" id="PTHR30146:SF109">
    <property type="entry name" value="HTH-TYPE TRANSCRIPTIONAL REGULATOR GALS"/>
    <property type="match status" value="1"/>
</dbReference>
<dbReference type="SUPFAM" id="SSF53822">
    <property type="entry name" value="Periplasmic binding protein-like I"/>
    <property type="match status" value="1"/>
</dbReference>
<protein>
    <submittedName>
        <fullName evidence="5">LacI family DNA-binding transcriptional regulator</fullName>
    </submittedName>
</protein>
<sequence>MNIKEIAKLTGVSVATVSRSINQPEKVSPETRERILKVIRQLDYVPNPSAQSLSTGQTRTVACVVPTLRNEFFNQLVEGCQKVLLQANYKLLIYSQSSMPGQERPDNRSVDGMVIYVSDFSGSEEVREYLQNVKVPYVLIGNPEQMGLDGPVTSVYMEDYEGVQMALRYLYAEGNRIFGVLAATEDTFIGRRRAQAVRDFFEEYPDCLCRMQFVSYGDQLRQSVECTRRLLEQGERPTAMITFNDMMAVGALRCLHSGGIRVPEEMELIGFDDIPLASYFTPALSTVAVPNRRLGEKAAELLLRRLSTGHEMAQCVLYPVELRLRESTKNLVNSGDL</sequence>
<accession>A0ABR7HVP7</accession>
<dbReference type="PANTHER" id="PTHR30146">
    <property type="entry name" value="LACI-RELATED TRANSCRIPTIONAL REPRESSOR"/>
    <property type="match status" value="1"/>
</dbReference>
<evidence type="ECO:0000256" key="3">
    <source>
        <dbReference type="ARBA" id="ARBA00023163"/>
    </source>
</evidence>
<dbReference type="Gene3D" id="1.10.260.40">
    <property type="entry name" value="lambda repressor-like DNA-binding domains"/>
    <property type="match status" value="1"/>
</dbReference>
<keyword evidence="3" id="KW-0804">Transcription</keyword>
<name>A0ABR7HVP7_9FIRM</name>
<dbReference type="InterPro" id="IPR028082">
    <property type="entry name" value="Peripla_BP_I"/>
</dbReference>
<evidence type="ECO:0000313" key="5">
    <source>
        <dbReference type="EMBL" id="MBC5731536.1"/>
    </source>
</evidence>
<evidence type="ECO:0000313" key="6">
    <source>
        <dbReference type="Proteomes" id="UP000660021"/>
    </source>
</evidence>
<dbReference type="Gene3D" id="3.40.50.2300">
    <property type="match status" value="2"/>
</dbReference>
<dbReference type="InterPro" id="IPR010982">
    <property type="entry name" value="Lambda_DNA-bd_dom_sf"/>
</dbReference>
<dbReference type="EMBL" id="JACOPR010000008">
    <property type="protein sequence ID" value="MBC5731536.1"/>
    <property type="molecule type" value="Genomic_DNA"/>
</dbReference>
<gene>
    <name evidence="5" type="ORF">H8S34_11970</name>
</gene>
<dbReference type="Pfam" id="PF13377">
    <property type="entry name" value="Peripla_BP_3"/>
    <property type="match status" value="1"/>
</dbReference>
<dbReference type="Pfam" id="PF00356">
    <property type="entry name" value="LacI"/>
    <property type="match status" value="1"/>
</dbReference>
<dbReference type="CDD" id="cd01392">
    <property type="entry name" value="HTH_LacI"/>
    <property type="match status" value="1"/>
</dbReference>
<reference evidence="5 6" key="1">
    <citation type="submission" date="2020-08" db="EMBL/GenBank/DDBJ databases">
        <title>Genome public.</title>
        <authorList>
            <person name="Liu C."/>
            <person name="Sun Q."/>
        </authorList>
    </citation>
    <scope>NUCLEOTIDE SEQUENCE [LARGE SCALE GENOMIC DNA]</scope>
    <source>
        <strain evidence="5 6">New-38</strain>
    </source>
</reference>
<dbReference type="SMART" id="SM00354">
    <property type="entry name" value="HTH_LACI"/>
    <property type="match status" value="1"/>
</dbReference>
<proteinExistence type="predicted"/>
<dbReference type="SUPFAM" id="SSF47413">
    <property type="entry name" value="lambda repressor-like DNA-binding domains"/>
    <property type="match status" value="1"/>
</dbReference>
<organism evidence="5 6">
    <name type="scientific">Pseudoflavonifractor hominis</name>
    <dbReference type="NCBI Taxonomy" id="2763059"/>
    <lineage>
        <taxon>Bacteria</taxon>
        <taxon>Bacillati</taxon>
        <taxon>Bacillota</taxon>
        <taxon>Clostridia</taxon>
        <taxon>Eubacteriales</taxon>
        <taxon>Oscillospiraceae</taxon>
        <taxon>Pseudoflavonifractor</taxon>
    </lineage>
</organism>
<dbReference type="Proteomes" id="UP000660021">
    <property type="component" value="Unassembled WGS sequence"/>
</dbReference>
<keyword evidence="2 5" id="KW-0238">DNA-binding</keyword>